<organism evidence="1">
    <name type="scientific">Gongylonema pulchrum</name>
    <dbReference type="NCBI Taxonomy" id="637853"/>
    <lineage>
        <taxon>Eukaryota</taxon>
        <taxon>Metazoa</taxon>
        <taxon>Ecdysozoa</taxon>
        <taxon>Nematoda</taxon>
        <taxon>Chromadorea</taxon>
        <taxon>Rhabditida</taxon>
        <taxon>Spirurina</taxon>
        <taxon>Spiruromorpha</taxon>
        <taxon>Spiruroidea</taxon>
        <taxon>Gongylonematidae</taxon>
        <taxon>Gongylonema</taxon>
    </lineage>
</organism>
<dbReference type="AlphaFoldDB" id="A0A183D0X5"/>
<proteinExistence type="predicted"/>
<name>A0A183D0X5_9BILA</name>
<protein>
    <submittedName>
        <fullName evidence="1">Exportin(tRNA)</fullName>
    </submittedName>
</protein>
<reference evidence="1" key="1">
    <citation type="submission" date="2016-06" db="UniProtKB">
        <authorList>
            <consortium name="WormBaseParasite"/>
        </authorList>
    </citation>
    <scope>IDENTIFICATION</scope>
</reference>
<accession>A0A183D0X5</accession>
<sequence length="98" mass="10892">LVESLVRLVEASRCGPTSLNQDDEEEQGAFAQLELEQNDPYCKLAQAQHSDTLAVEIVNFKAYLAQAVMVRATTLKPDSASCITEEIRRYLASYAQQV</sequence>
<dbReference type="WBParaSite" id="GPUH_0000237101-mRNA-1">
    <property type="protein sequence ID" value="GPUH_0000237101-mRNA-1"/>
    <property type="gene ID" value="GPUH_0000237101"/>
</dbReference>
<evidence type="ECO:0000313" key="1">
    <source>
        <dbReference type="WBParaSite" id="GPUH_0000237101-mRNA-1"/>
    </source>
</evidence>